<dbReference type="AlphaFoldDB" id="A0A100VUN5"/>
<accession>A0A100VUN5</accession>
<sequence length="96" mass="10777">MSFTHIVTFKWQADQFDDQPIADALNALVPSLAGVQRYVCGADIGLSPGSYDFAVVGTFDSRDHFIAYRDHPEHRRIIDELIAPNVDTRTVVQLED</sequence>
<dbReference type="SUPFAM" id="SSF54909">
    <property type="entry name" value="Dimeric alpha+beta barrel"/>
    <property type="match status" value="1"/>
</dbReference>
<name>A0A100VUN5_9MYCO</name>
<dbReference type="PROSITE" id="PS51502">
    <property type="entry name" value="S_R_A_B_BARREL"/>
    <property type="match status" value="1"/>
</dbReference>
<reference evidence="3" key="1">
    <citation type="journal article" date="2016" name="Genome Announc.">
        <title>Draft Genome Sequences of Five Rapidly Growing Mycobacterium Species, M. thermoresistibile, M. fortuitum subsp. acetamidolyticum, M. canariasense, M. brisbanense, and M. novocastrense.</title>
        <authorList>
            <person name="Katahira K."/>
            <person name="Ogura Y."/>
            <person name="Gotoh Y."/>
            <person name="Hayashi T."/>
        </authorList>
    </citation>
    <scope>NUCLEOTIDE SEQUENCE [LARGE SCALE GENOMIC DNA]</scope>
    <source>
        <strain evidence="3">JCM15654</strain>
    </source>
</reference>
<evidence type="ECO:0000259" key="1">
    <source>
        <dbReference type="PROSITE" id="PS51502"/>
    </source>
</evidence>
<protein>
    <submittedName>
        <fullName evidence="2">Stress protein</fullName>
    </submittedName>
</protein>
<dbReference type="RefSeq" id="WP_062827464.1">
    <property type="nucleotide sequence ID" value="NZ_BCSX01000006.1"/>
</dbReference>
<organism evidence="2 3">
    <name type="scientific">Mycolicibacterium brisbanense</name>
    <dbReference type="NCBI Taxonomy" id="146020"/>
    <lineage>
        <taxon>Bacteria</taxon>
        <taxon>Bacillati</taxon>
        <taxon>Actinomycetota</taxon>
        <taxon>Actinomycetes</taxon>
        <taxon>Mycobacteriales</taxon>
        <taxon>Mycobacteriaceae</taxon>
        <taxon>Mycolicibacterium</taxon>
    </lineage>
</organism>
<evidence type="ECO:0000313" key="3">
    <source>
        <dbReference type="Proteomes" id="UP000069620"/>
    </source>
</evidence>
<dbReference type="SMART" id="SM00886">
    <property type="entry name" value="Dabb"/>
    <property type="match status" value="1"/>
</dbReference>
<dbReference type="OrthoDB" id="6637496at2"/>
<dbReference type="Gene3D" id="3.30.70.100">
    <property type="match status" value="1"/>
</dbReference>
<dbReference type="EMBL" id="BCSX01000006">
    <property type="protein sequence ID" value="GAS86364.1"/>
    <property type="molecule type" value="Genomic_DNA"/>
</dbReference>
<dbReference type="Pfam" id="PF07876">
    <property type="entry name" value="Dabb"/>
    <property type="match status" value="1"/>
</dbReference>
<comment type="caution">
    <text evidence="2">The sequence shown here is derived from an EMBL/GenBank/DDBJ whole genome shotgun (WGS) entry which is preliminary data.</text>
</comment>
<keyword evidence="3" id="KW-1185">Reference proteome</keyword>
<dbReference type="InterPro" id="IPR011008">
    <property type="entry name" value="Dimeric_a/b-barrel"/>
</dbReference>
<evidence type="ECO:0000313" key="2">
    <source>
        <dbReference type="EMBL" id="GAS86364.1"/>
    </source>
</evidence>
<reference evidence="3" key="2">
    <citation type="submission" date="2016-02" db="EMBL/GenBank/DDBJ databases">
        <title>Draft genome sequence of five rapidly growing Mycobacterium species.</title>
        <authorList>
            <person name="Katahira K."/>
            <person name="Gotou Y."/>
            <person name="Iida K."/>
            <person name="Ogura Y."/>
            <person name="Hayashi T."/>
        </authorList>
    </citation>
    <scope>NUCLEOTIDE SEQUENCE [LARGE SCALE GENOMIC DNA]</scope>
    <source>
        <strain evidence="3">JCM15654</strain>
    </source>
</reference>
<gene>
    <name evidence="2" type="ORF">RMCB_0460</name>
</gene>
<proteinExistence type="predicted"/>
<feature type="domain" description="Stress-response A/B barrel" evidence="1">
    <location>
        <begin position="3"/>
        <end position="94"/>
    </location>
</feature>
<dbReference type="STRING" id="146020.RMCB_0460"/>
<dbReference type="InterPro" id="IPR013097">
    <property type="entry name" value="Dabb"/>
</dbReference>
<dbReference type="Proteomes" id="UP000069620">
    <property type="component" value="Unassembled WGS sequence"/>
</dbReference>